<feature type="compositionally biased region" description="Basic residues" evidence="2">
    <location>
        <begin position="45"/>
        <end position="54"/>
    </location>
</feature>
<dbReference type="OrthoDB" id="594804at2759"/>
<dbReference type="Gramene" id="OMO80324">
    <property type="protein sequence ID" value="OMO80324"/>
    <property type="gene ID" value="CCACVL1_13043"/>
</dbReference>
<dbReference type="AlphaFoldDB" id="A0A1R3ICP1"/>
<dbReference type="SUPFAM" id="SSF81383">
    <property type="entry name" value="F-box domain"/>
    <property type="match status" value="1"/>
</dbReference>
<proteinExistence type="predicted"/>
<dbReference type="InterPro" id="IPR001810">
    <property type="entry name" value="F-box_dom"/>
</dbReference>
<dbReference type="CDD" id="cd22160">
    <property type="entry name" value="F-box_AtFBL13-like"/>
    <property type="match status" value="1"/>
</dbReference>
<dbReference type="Pfam" id="PF24758">
    <property type="entry name" value="LRR_At5g56370"/>
    <property type="match status" value="1"/>
</dbReference>
<dbReference type="PROSITE" id="PS50181">
    <property type="entry name" value="FBOX"/>
    <property type="match status" value="1"/>
</dbReference>
<feature type="compositionally biased region" description="Basic residues" evidence="2">
    <location>
        <begin position="126"/>
        <end position="141"/>
    </location>
</feature>
<dbReference type="PANTHER" id="PTHR34689">
    <property type="entry name" value="NUCLEIC ACID-BINDING PROTEIN"/>
    <property type="match status" value="1"/>
</dbReference>
<evidence type="ECO:0000313" key="4">
    <source>
        <dbReference type="EMBL" id="OMO80324.1"/>
    </source>
</evidence>
<feature type="compositionally biased region" description="Basic and acidic residues" evidence="2">
    <location>
        <begin position="18"/>
        <end position="44"/>
    </location>
</feature>
<protein>
    <recommendedName>
        <fullName evidence="3">F-box domain-containing protein</fullName>
    </recommendedName>
</protein>
<evidence type="ECO:0000256" key="1">
    <source>
        <dbReference type="SAM" id="Coils"/>
    </source>
</evidence>
<name>A0A1R3ICP1_COCAP</name>
<dbReference type="Proteomes" id="UP000188268">
    <property type="component" value="Unassembled WGS sequence"/>
</dbReference>
<sequence>MGKDRNGHLPENSDEETETRSNPKSESEPEDRKPKSHSKSDKGKKPSKSRKRHGGSSSSEDEDSYSDSESESDYSSSESEYSDSEEERRRRKRKRREREERERKLRKKEKEKKRRRKEKEREEERKRKKRKEKERKEKKKKEKLERGKKGAVTNSWGKYGIIRETDMWNKRPEFTAWLAEVKQMNLESLPNWEEKQLFKEFMEDHNTATFPSKKYYDLDAYYKHQMEKEMKKGVKKALGTERTVFNDEEQRRQELLQAREKQKEEQVESLKRAMQSGMAQAMKEQAQLREEMAYQYKIGNFEAAQAIQRRLDPDVPIIIDQLFLVDQTSKRQLPSENCLDKINQLPDHLIEHILSFLPTKDAVATSILSKKWYPFWTKLPVLHLEDSIRCENRKQTRNRFKVFVSRVLELNKAVSLQKFHLTCRPVYQPRCFKSWVCSAINKDVQEIDISISRTPKPHFLKLPYRFFQAEKLQILKLSGEILIDIPGESSVSFPSLKTLHLLYVSIANDQSFAKLFSGCLVLETLVLKTAYHENTLNFKLRSSTLKSLFINLRYAEHKLEINAPALEYLDLQESYHQVSFNGALSSLIEAKIHFNYGISLNQLIRVLYNAKLLSLTSYWYSEPVPDHGYIYPLFLNLVKLEILIGLPGWGVLSHLLTLSDNLATLVVENNSTIDSRWTEPEHVPTCVSSHLTTVSFKVFQALRSEMQAIEYLLKNAKVLKVMQICTLDMSPDSKSFVRNTLSEFRWSSETCQLAIQ</sequence>
<evidence type="ECO:0000259" key="3">
    <source>
        <dbReference type="PROSITE" id="PS50181"/>
    </source>
</evidence>
<dbReference type="STRING" id="210143.A0A1R3ICP1"/>
<comment type="caution">
    <text evidence="4">The sequence shown here is derived from an EMBL/GenBank/DDBJ whole genome shotgun (WGS) entry which is preliminary data.</text>
</comment>
<feature type="domain" description="F-box" evidence="3">
    <location>
        <begin position="339"/>
        <end position="373"/>
    </location>
</feature>
<feature type="compositionally biased region" description="Acidic residues" evidence="2">
    <location>
        <begin position="59"/>
        <end position="72"/>
    </location>
</feature>
<dbReference type="EMBL" id="AWWV01010313">
    <property type="protein sequence ID" value="OMO80324.1"/>
    <property type="molecule type" value="Genomic_DNA"/>
</dbReference>
<evidence type="ECO:0000256" key="2">
    <source>
        <dbReference type="SAM" id="MobiDB-lite"/>
    </source>
</evidence>
<dbReference type="InterPro" id="IPR032675">
    <property type="entry name" value="LRR_dom_sf"/>
</dbReference>
<keyword evidence="5" id="KW-1185">Reference proteome</keyword>
<dbReference type="Pfam" id="PF00646">
    <property type="entry name" value="F-box"/>
    <property type="match status" value="1"/>
</dbReference>
<organism evidence="4 5">
    <name type="scientific">Corchorus capsularis</name>
    <name type="common">Jute</name>
    <dbReference type="NCBI Taxonomy" id="210143"/>
    <lineage>
        <taxon>Eukaryota</taxon>
        <taxon>Viridiplantae</taxon>
        <taxon>Streptophyta</taxon>
        <taxon>Embryophyta</taxon>
        <taxon>Tracheophyta</taxon>
        <taxon>Spermatophyta</taxon>
        <taxon>Magnoliopsida</taxon>
        <taxon>eudicotyledons</taxon>
        <taxon>Gunneridae</taxon>
        <taxon>Pentapetalae</taxon>
        <taxon>rosids</taxon>
        <taxon>malvids</taxon>
        <taxon>Malvales</taxon>
        <taxon>Malvaceae</taxon>
        <taxon>Grewioideae</taxon>
        <taxon>Apeibeae</taxon>
        <taxon>Corchorus</taxon>
    </lineage>
</organism>
<dbReference type="SMART" id="SM00256">
    <property type="entry name" value="FBOX"/>
    <property type="match status" value="1"/>
</dbReference>
<dbReference type="SUPFAM" id="SSF52047">
    <property type="entry name" value="RNI-like"/>
    <property type="match status" value="1"/>
</dbReference>
<evidence type="ECO:0000313" key="5">
    <source>
        <dbReference type="Proteomes" id="UP000188268"/>
    </source>
</evidence>
<dbReference type="InterPro" id="IPR036047">
    <property type="entry name" value="F-box-like_dom_sf"/>
</dbReference>
<reference evidence="4 5" key="1">
    <citation type="submission" date="2013-09" db="EMBL/GenBank/DDBJ databases">
        <title>Corchorus capsularis genome sequencing.</title>
        <authorList>
            <person name="Alam M."/>
            <person name="Haque M.S."/>
            <person name="Islam M.S."/>
            <person name="Emdad E.M."/>
            <person name="Islam M.M."/>
            <person name="Ahmed B."/>
            <person name="Halim A."/>
            <person name="Hossen Q.M.M."/>
            <person name="Hossain M.Z."/>
            <person name="Ahmed R."/>
            <person name="Khan M.M."/>
            <person name="Islam R."/>
            <person name="Rashid M.M."/>
            <person name="Khan S.A."/>
            <person name="Rahman M.S."/>
            <person name="Alam M."/>
        </authorList>
    </citation>
    <scope>NUCLEOTIDE SEQUENCE [LARGE SCALE GENOMIC DNA]</scope>
    <source>
        <strain evidence="5">cv. CVL-1</strain>
        <tissue evidence="4">Whole seedling</tissue>
    </source>
</reference>
<keyword evidence="1" id="KW-0175">Coiled coil</keyword>
<feature type="coiled-coil region" evidence="1">
    <location>
        <begin position="245"/>
        <end position="291"/>
    </location>
</feature>
<dbReference type="SMART" id="SM00579">
    <property type="entry name" value="FBD"/>
    <property type="match status" value="1"/>
</dbReference>
<dbReference type="InterPro" id="IPR053781">
    <property type="entry name" value="F-box_AtFBL13-like"/>
</dbReference>
<dbReference type="Gene3D" id="3.80.10.10">
    <property type="entry name" value="Ribonuclease Inhibitor"/>
    <property type="match status" value="1"/>
</dbReference>
<gene>
    <name evidence="4" type="ORF">CCACVL1_13043</name>
</gene>
<feature type="compositionally biased region" description="Basic residues" evidence="2">
    <location>
        <begin position="104"/>
        <end position="118"/>
    </location>
</feature>
<dbReference type="InterPro" id="IPR006566">
    <property type="entry name" value="FBD"/>
</dbReference>
<dbReference type="Pfam" id="PF08387">
    <property type="entry name" value="FBD"/>
    <property type="match status" value="1"/>
</dbReference>
<dbReference type="PANTHER" id="PTHR34689:SF1">
    <property type="entry name" value="NUCLEIC ACID-BINDING PROTEIN"/>
    <property type="match status" value="1"/>
</dbReference>
<dbReference type="InterPro" id="IPR055411">
    <property type="entry name" value="LRR_FXL15/At3g58940/PEG3-like"/>
</dbReference>
<feature type="region of interest" description="Disordered" evidence="2">
    <location>
        <begin position="1"/>
        <end position="150"/>
    </location>
</feature>
<accession>A0A1R3ICP1</accession>